<protein>
    <submittedName>
        <fullName evidence="2">YbbR-like domain-containing protein</fullName>
    </submittedName>
</protein>
<dbReference type="InterPro" id="IPR012505">
    <property type="entry name" value="YbbR"/>
</dbReference>
<name>A0A553SH58_NIACI</name>
<dbReference type="Gene3D" id="2.170.120.40">
    <property type="entry name" value="YbbR-like domain"/>
    <property type="match status" value="2"/>
</dbReference>
<dbReference type="Proteomes" id="UP000319837">
    <property type="component" value="Unassembled WGS sequence"/>
</dbReference>
<dbReference type="AlphaFoldDB" id="A0A553SH58"/>
<comment type="caution">
    <text evidence="2">The sequence shown here is derived from an EMBL/GenBank/DDBJ whole genome shotgun (WGS) entry which is preliminary data.</text>
</comment>
<reference evidence="3" key="1">
    <citation type="submission" date="2018-10" db="EMBL/GenBank/DDBJ databases">
        <title>FDA dAtabase for Regulatory Grade micrObial Sequences (FDA-ARGOS): Supporting development and validation of Infectious Disease Dx tests.</title>
        <authorList>
            <person name="Minogue T."/>
            <person name="Wolcott M."/>
            <person name="Wasieloski L."/>
            <person name="Aguilar W."/>
            <person name="Moore D."/>
            <person name="Tallon L."/>
            <person name="Sadzewicz L."/>
            <person name="Sengamalay N."/>
            <person name="Ott S."/>
            <person name="Godinez A."/>
            <person name="Nagaraj S."/>
            <person name="Vavikolanu K."/>
            <person name="Vyas G."/>
            <person name="Nadendla S."/>
            <person name="George J."/>
            <person name="Sichtig H."/>
        </authorList>
    </citation>
    <scope>NUCLEOTIDE SEQUENCE [LARGE SCALE GENOMIC DNA]</scope>
    <source>
        <strain evidence="3">FDAARGOS_343</strain>
    </source>
</reference>
<proteinExistence type="predicted"/>
<dbReference type="PANTHER" id="PTHR37804:SF1">
    <property type="entry name" value="CDAA REGULATORY PROTEIN CDAR"/>
    <property type="match status" value="1"/>
</dbReference>
<dbReference type="InterPro" id="IPR053154">
    <property type="entry name" value="c-di-AMP_regulator"/>
</dbReference>
<accession>A0A553SH58</accession>
<evidence type="ECO:0000313" key="3">
    <source>
        <dbReference type="Proteomes" id="UP000319837"/>
    </source>
</evidence>
<gene>
    <name evidence="2" type="ORF">CEQ21_12195</name>
</gene>
<dbReference type="PANTHER" id="PTHR37804">
    <property type="entry name" value="CDAA REGULATORY PROTEIN CDAR"/>
    <property type="match status" value="1"/>
</dbReference>
<sequence length="438" mass="47059">MNKLFDRIGESNWFMKVIAFALALLLFLYVYDGSDKSNDVNVPSSEDSGLVEDMPVKVYYDTDNLIVSGVPETVDVKLTGPTVHVQSARLQKNFEVYVDLTDAEIGTKEVALQVKDLSDKLEAVIDPATIEVTLKEKVSKEVSVEAEYNSSLIAKGYSTGTATISPSTVTVTGAKDEIDKIAYVKANVELEEGTSKDISKRAKISALDSSLNKLDVEVEPETVEVNIPVTRTSKTVPINIVEKGDPPANVTIDSITLNKTEATISGPEDILKEVDSTRVEVDLSDIDKDQNIELPVIISNGVTAVEPELVTATVKVTVGKEDTSSNESASEEEDSDETASIEKTSTRTISGIPISIQGLGNEFEAEITDPVDKSASLDVTGANDIVKGLAASDFSLFLDLTGMSAGEHEVQIMVEGPDDISWELAKETASVSITEKDA</sequence>
<feature type="compositionally biased region" description="Acidic residues" evidence="1">
    <location>
        <begin position="329"/>
        <end position="339"/>
    </location>
</feature>
<dbReference type="EMBL" id="RIBP01000004">
    <property type="protein sequence ID" value="TRZ36323.1"/>
    <property type="molecule type" value="Genomic_DNA"/>
</dbReference>
<evidence type="ECO:0000256" key="1">
    <source>
        <dbReference type="SAM" id="MobiDB-lite"/>
    </source>
</evidence>
<dbReference type="RefSeq" id="WP_185764817.1">
    <property type="nucleotide sequence ID" value="NZ_RIBP01000004.1"/>
</dbReference>
<dbReference type="Pfam" id="PF07949">
    <property type="entry name" value="YbbR"/>
    <property type="match status" value="3"/>
</dbReference>
<feature type="region of interest" description="Disordered" evidence="1">
    <location>
        <begin position="320"/>
        <end position="345"/>
    </location>
</feature>
<organism evidence="2 3">
    <name type="scientific">Niallia circulans</name>
    <name type="common">Bacillus circulans</name>
    <dbReference type="NCBI Taxonomy" id="1397"/>
    <lineage>
        <taxon>Bacteria</taxon>
        <taxon>Bacillati</taxon>
        <taxon>Bacillota</taxon>
        <taxon>Bacilli</taxon>
        <taxon>Bacillales</taxon>
        <taxon>Bacillaceae</taxon>
        <taxon>Niallia</taxon>
    </lineage>
</organism>
<evidence type="ECO:0000313" key="2">
    <source>
        <dbReference type="EMBL" id="TRZ36323.1"/>
    </source>
</evidence>
<dbReference type="Gene3D" id="2.170.120.30">
    <property type="match status" value="2"/>
</dbReference>